<protein>
    <submittedName>
        <fullName evidence="9">MFS general substrate transporter</fullName>
    </submittedName>
</protein>
<keyword evidence="5 7" id="KW-0472">Membrane</keyword>
<dbReference type="Pfam" id="PF07690">
    <property type="entry name" value="MFS_1"/>
    <property type="match status" value="1"/>
</dbReference>
<feature type="transmembrane region" description="Helical" evidence="7">
    <location>
        <begin position="229"/>
        <end position="251"/>
    </location>
</feature>
<feature type="domain" description="Major facilitator superfamily (MFS) profile" evidence="8">
    <location>
        <begin position="138"/>
        <end position="572"/>
    </location>
</feature>
<dbReference type="InterPro" id="IPR011701">
    <property type="entry name" value="MFS"/>
</dbReference>
<feature type="transmembrane region" description="Helical" evidence="7">
    <location>
        <begin position="203"/>
        <end position="223"/>
    </location>
</feature>
<dbReference type="PANTHER" id="PTHR23502">
    <property type="entry name" value="MAJOR FACILITATOR SUPERFAMILY"/>
    <property type="match status" value="1"/>
</dbReference>
<dbReference type="GO" id="GO:0140115">
    <property type="term" value="P:export across plasma membrane"/>
    <property type="evidence" value="ECO:0007669"/>
    <property type="project" value="UniProtKB-ARBA"/>
</dbReference>
<dbReference type="GO" id="GO:0022857">
    <property type="term" value="F:transmembrane transporter activity"/>
    <property type="evidence" value="ECO:0007669"/>
    <property type="project" value="InterPro"/>
</dbReference>
<organism evidence="9 10">
    <name type="scientific">Lasallia pustulata</name>
    <dbReference type="NCBI Taxonomy" id="136370"/>
    <lineage>
        <taxon>Eukaryota</taxon>
        <taxon>Fungi</taxon>
        <taxon>Dikarya</taxon>
        <taxon>Ascomycota</taxon>
        <taxon>Pezizomycotina</taxon>
        <taxon>Lecanoromycetes</taxon>
        <taxon>OSLEUM clade</taxon>
        <taxon>Umbilicariomycetidae</taxon>
        <taxon>Umbilicariales</taxon>
        <taxon>Umbilicariaceae</taxon>
        <taxon>Lasallia</taxon>
    </lineage>
</organism>
<feature type="transmembrane region" description="Helical" evidence="7">
    <location>
        <begin position="176"/>
        <end position="196"/>
    </location>
</feature>
<dbReference type="PROSITE" id="PS00216">
    <property type="entry name" value="SUGAR_TRANSPORT_1"/>
    <property type="match status" value="1"/>
</dbReference>
<feature type="transmembrane region" description="Helical" evidence="7">
    <location>
        <begin position="360"/>
        <end position="390"/>
    </location>
</feature>
<feature type="transmembrane region" description="Helical" evidence="7">
    <location>
        <begin position="478"/>
        <end position="504"/>
    </location>
</feature>
<sequence length="582" mass="63897">MVRLTYLSEKSSSTLADARMASDDISGVGKSQGNPTGHSAGGGEQSAPEKAFQPINALGKEPEGAGPGQGSTSRPNSLYMTRSYGDGHAYTCFTEDEEQQTANAGQADDPEKPFEVRWDGISDPMNPRSMSKPRKWLVLILVSMSSLCVTCTSSLYTSTYGQITRKFHCSQEVATLGLSLFVMGLGIGPMVIAPLSEFYGRRPIYIVSLAMFTIWIIPCAVAKNVQTLLISRFIDGFAGSAFLSVAGGTVGDMFARHELQAPMMIFTASPFLGPEIGPIVGGFVNQYTTWRWSFYILLMWSGAMLAGIVICVPETYHPVLLRNKARKLRKESGNGQWHAPIEKLDRSIFQTILRSIYRPFLLLALEPMCLNLCIYSAILLGVLYLFFGAFTLVFSDNHGFELWQVGLTFLGLLLGMLIGISTDRLWRNNYVRLVQNREKNGGEPGGADPEFRLPPAIAGAVLVPIGLFWFGWTTYASIHWIVPIIGSAIFGMGTLLVFGSVFVYLVDAYPLYAASALAANSFARSSFAAAFPLFGVQMYNKLGYQWATSLLAFLTVAMMPFPYIFFRYGKRIRGHSKFASGP</sequence>
<feature type="transmembrane region" description="Helical" evidence="7">
    <location>
        <begin position="402"/>
        <end position="420"/>
    </location>
</feature>
<dbReference type="FunFam" id="1.20.1720.10:FF:000063">
    <property type="entry name" value="MFS multidrug transporter, putative (AFU_orthologue AFUA_2G05840)"/>
    <property type="match status" value="1"/>
</dbReference>
<gene>
    <name evidence="9" type="ORF">FRX48_02777</name>
</gene>
<evidence type="ECO:0000256" key="7">
    <source>
        <dbReference type="SAM" id="Phobius"/>
    </source>
</evidence>
<dbReference type="FunFam" id="1.20.1250.20:FF:000082">
    <property type="entry name" value="MFS multidrug transporter, putative"/>
    <property type="match status" value="1"/>
</dbReference>
<keyword evidence="4 7" id="KW-1133">Transmembrane helix</keyword>
<evidence type="ECO:0000256" key="1">
    <source>
        <dbReference type="ARBA" id="ARBA00004141"/>
    </source>
</evidence>
<dbReference type="PANTHER" id="PTHR23502:SF7">
    <property type="entry name" value="DRUG_PROTON ANTIPORTER YHK8-RELATED"/>
    <property type="match status" value="1"/>
</dbReference>
<keyword evidence="3 7" id="KW-0812">Transmembrane</keyword>
<dbReference type="AlphaFoldDB" id="A0A5M8PVI1"/>
<reference evidence="9 10" key="1">
    <citation type="submission" date="2019-09" db="EMBL/GenBank/DDBJ databases">
        <title>The hologenome of the rock-dwelling lichen Lasallia pustulata.</title>
        <authorList>
            <person name="Greshake Tzovaras B."/>
            <person name="Segers F."/>
            <person name="Bicker A."/>
            <person name="Dal Grande F."/>
            <person name="Otte J."/>
            <person name="Hankeln T."/>
            <person name="Schmitt I."/>
            <person name="Ebersberger I."/>
        </authorList>
    </citation>
    <scope>NUCLEOTIDE SEQUENCE [LARGE SCALE GENOMIC DNA]</scope>
    <source>
        <strain evidence="9">A1-1</strain>
    </source>
</reference>
<evidence type="ECO:0000256" key="4">
    <source>
        <dbReference type="ARBA" id="ARBA00022989"/>
    </source>
</evidence>
<proteinExistence type="inferred from homology"/>
<dbReference type="Gene3D" id="1.20.1250.20">
    <property type="entry name" value="MFS general substrate transporter like domains"/>
    <property type="match status" value="1"/>
</dbReference>
<evidence type="ECO:0000313" key="9">
    <source>
        <dbReference type="EMBL" id="KAA6413034.1"/>
    </source>
</evidence>
<evidence type="ECO:0000313" key="10">
    <source>
        <dbReference type="Proteomes" id="UP000324767"/>
    </source>
</evidence>
<dbReference type="EMBL" id="VXIT01000004">
    <property type="protein sequence ID" value="KAA6413034.1"/>
    <property type="molecule type" value="Genomic_DNA"/>
</dbReference>
<evidence type="ECO:0000256" key="5">
    <source>
        <dbReference type="ARBA" id="ARBA00023136"/>
    </source>
</evidence>
<evidence type="ECO:0000259" key="8">
    <source>
        <dbReference type="PROSITE" id="PS50850"/>
    </source>
</evidence>
<dbReference type="InterPro" id="IPR005829">
    <property type="entry name" value="Sugar_transporter_CS"/>
</dbReference>
<dbReference type="PROSITE" id="PS50850">
    <property type="entry name" value="MFS"/>
    <property type="match status" value="1"/>
</dbReference>
<dbReference type="CDD" id="cd17323">
    <property type="entry name" value="MFS_Tpo1_MDR_like"/>
    <property type="match status" value="1"/>
</dbReference>
<dbReference type="GO" id="GO:0042908">
    <property type="term" value="P:xenobiotic transport"/>
    <property type="evidence" value="ECO:0007669"/>
    <property type="project" value="UniProtKB-ARBA"/>
</dbReference>
<feature type="transmembrane region" description="Helical" evidence="7">
    <location>
        <begin position="136"/>
        <end position="156"/>
    </location>
</feature>
<accession>A0A5M8PVI1</accession>
<dbReference type="SUPFAM" id="SSF103473">
    <property type="entry name" value="MFS general substrate transporter"/>
    <property type="match status" value="1"/>
</dbReference>
<feature type="transmembrane region" description="Helical" evidence="7">
    <location>
        <begin position="290"/>
        <end position="312"/>
    </location>
</feature>
<name>A0A5M8PVI1_9LECA</name>
<dbReference type="InterPro" id="IPR020846">
    <property type="entry name" value="MFS_dom"/>
</dbReference>
<evidence type="ECO:0000256" key="2">
    <source>
        <dbReference type="ARBA" id="ARBA00008335"/>
    </source>
</evidence>
<feature type="compositionally biased region" description="Polar residues" evidence="6">
    <location>
        <begin position="70"/>
        <end position="80"/>
    </location>
</feature>
<comment type="subcellular location">
    <subcellularLocation>
        <location evidence="1">Membrane</location>
        <topology evidence="1">Multi-pass membrane protein</topology>
    </subcellularLocation>
</comment>
<dbReference type="OrthoDB" id="3561359at2759"/>
<feature type="transmembrane region" description="Helical" evidence="7">
    <location>
        <begin position="453"/>
        <end position="472"/>
    </location>
</feature>
<feature type="transmembrane region" description="Helical" evidence="7">
    <location>
        <begin position="546"/>
        <end position="566"/>
    </location>
</feature>
<dbReference type="GO" id="GO:0005886">
    <property type="term" value="C:plasma membrane"/>
    <property type="evidence" value="ECO:0007669"/>
    <property type="project" value="TreeGrafter"/>
</dbReference>
<evidence type="ECO:0000256" key="6">
    <source>
        <dbReference type="SAM" id="MobiDB-lite"/>
    </source>
</evidence>
<evidence type="ECO:0000256" key="3">
    <source>
        <dbReference type="ARBA" id="ARBA00022692"/>
    </source>
</evidence>
<comment type="caution">
    <text evidence="9">The sequence shown here is derived from an EMBL/GenBank/DDBJ whole genome shotgun (WGS) entry which is preliminary data.</text>
</comment>
<comment type="similarity">
    <text evidence="2">Belongs to the major facilitator superfamily.</text>
</comment>
<feature type="transmembrane region" description="Helical" evidence="7">
    <location>
        <begin position="263"/>
        <end position="284"/>
    </location>
</feature>
<dbReference type="InterPro" id="IPR036259">
    <property type="entry name" value="MFS_trans_sf"/>
</dbReference>
<feature type="region of interest" description="Disordered" evidence="6">
    <location>
        <begin position="1"/>
        <end position="80"/>
    </location>
</feature>
<dbReference type="Proteomes" id="UP000324767">
    <property type="component" value="Unassembled WGS sequence"/>
</dbReference>